<sequence length="114" mass="12804">MKGANYADNIPHPMFLPINGEGWLGRARDVECSLGYIMHGIVIRLAVKGPGGHENPWRYESQSRHWRGSGLVLISQADVINKRLDHQGGDLPSKRPRGLSFIPILMQIIFILHL</sequence>
<dbReference type="Proteomes" id="UP001152798">
    <property type="component" value="Chromosome 1"/>
</dbReference>
<protein>
    <submittedName>
        <fullName evidence="1">Uncharacterized protein</fullName>
    </submittedName>
</protein>
<proteinExistence type="predicted"/>
<reference evidence="1" key="1">
    <citation type="submission" date="2022-01" db="EMBL/GenBank/DDBJ databases">
        <authorList>
            <person name="King R."/>
        </authorList>
    </citation>
    <scope>NUCLEOTIDE SEQUENCE</scope>
</reference>
<keyword evidence="2" id="KW-1185">Reference proteome</keyword>
<evidence type="ECO:0000313" key="2">
    <source>
        <dbReference type="Proteomes" id="UP001152798"/>
    </source>
</evidence>
<evidence type="ECO:0000313" key="1">
    <source>
        <dbReference type="EMBL" id="CAH1389400.1"/>
    </source>
</evidence>
<dbReference type="EMBL" id="OV725077">
    <property type="protein sequence ID" value="CAH1389400.1"/>
    <property type="molecule type" value="Genomic_DNA"/>
</dbReference>
<gene>
    <name evidence="1" type="ORF">NEZAVI_LOCUS812</name>
</gene>
<name>A0A9P0H172_NEZVI</name>
<accession>A0A9P0H172</accession>
<organism evidence="1 2">
    <name type="scientific">Nezara viridula</name>
    <name type="common">Southern green stink bug</name>
    <name type="synonym">Cimex viridulus</name>
    <dbReference type="NCBI Taxonomy" id="85310"/>
    <lineage>
        <taxon>Eukaryota</taxon>
        <taxon>Metazoa</taxon>
        <taxon>Ecdysozoa</taxon>
        <taxon>Arthropoda</taxon>
        <taxon>Hexapoda</taxon>
        <taxon>Insecta</taxon>
        <taxon>Pterygota</taxon>
        <taxon>Neoptera</taxon>
        <taxon>Paraneoptera</taxon>
        <taxon>Hemiptera</taxon>
        <taxon>Heteroptera</taxon>
        <taxon>Panheteroptera</taxon>
        <taxon>Pentatomomorpha</taxon>
        <taxon>Pentatomoidea</taxon>
        <taxon>Pentatomidae</taxon>
        <taxon>Pentatominae</taxon>
        <taxon>Nezara</taxon>
    </lineage>
</organism>
<dbReference type="AlphaFoldDB" id="A0A9P0H172"/>